<gene>
    <name evidence="1" type="ORF">AWJ14_18860</name>
</gene>
<dbReference type="Proteomes" id="UP000094795">
    <property type="component" value="Unassembled WGS sequence"/>
</dbReference>
<comment type="caution">
    <text evidence="1">The sequence shown here is derived from an EMBL/GenBank/DDBJ whole genome shotgun (WGS) entry which is preliminary data.</text>
</comment>
<organism evidence="1 2">
    <name type="scientific">Hoeflea olei</name>
    <dbReference type="NCBI Taxonomy" id="1480615"/>
    <lineage>
        <taxon>Bacteria</taxon>
        <taxon>Pseudomonadati</taxon>
        <taxon>Pseudomonadota</taxon>
        <taxon>Alphaproteobacteria</taxon>
        <taxon>Hyphomicrobiales</taxon>
        <taxon>Rhizobiaceae</taxon>
        <taxon>Hoeflea</taxon>
    </lineage>
</organism>
<evidence type="ECO:0000313" key="2">
    <source>
        <dbReference type="Proteomes" id="UP000094795"/>
    </source>
</evidence>
<protein>
    <recommendedName>
        <fullName evidence="3">ATP-binding protein</fullName>
    </recommendedName>
</protein>
<dbReference type="PANTHER" id="PTHR34301:SF8">
    <property type="entry name" value="ATPASE DOMAIN-CONTAINING PROTEIN"/>
    <property type="match status" value="1"/>
</dbReference>
<dbReference type="RefSeq" id="WP_066181836.1">
    <property type="nucleotide sequence ID" value="NZ_LQZT01000042.1"/>
</dbReference>
<dbReference type="PANTHER" id="PTHR34301">
    <property type="entry name" value="DNA-BINDING PROTEIN-RELATED"/>
    <property type="match status" value="1"/>
</dbReference>
<dbReference type="AlphaFoldDB" id="A0A1C1YRH0"/>
<dbReference type="Gene3D" id="3.40.50.300">
    <property type="entry name" value="P-loop containing nucleotide triphosphate hydrolases"/>
    <property type="match status" value="1"/>
</dbReference>
<dbReference type="EMBL" id="LQZT01000042">
    <property type="protein sequence ID" value="OCW56161.1"/>
    <property type="molecule type" value="Genomic_DNA"/>
</dbReference>
<name>A0A1C1YRH0_9HYPH</name>
<evidence type="ECO:0008006" key="3">
    <source>
        <dbReference type="Google" id="ProtNLM"/>
    </source>
</evidence>
<dbReference type="OrthoDB" id="9811804at2"/>
<evidence type="ECO:0000313" key="1">
    <source>
        <dbReference type="EMBL" id="OCW56161.1"/>
    </source>
</evidence>
<dbReference type="InterPro" id="IPR027417">
    <property type="entry name" value="P-loop_NTPase"/>
</dbReference>
<proteinExistence type="predicted"/>
<dbReference type="SUPFAM" id="SSF52540">
    <property type="entry name" value="P-loop containing nucleoside triphosphate hydrolases"/>
    <property type="match status" value="1"/>
</dbReference>
<sequence length="679" mass="76763">MAIREDALNAFFRTHREQEPLAAALDEVFDVTYGSYQFGQAFWLCQPKPFAAERFGLQREVIAVYSPHARADARLLTALENISRAPEFRHRVENVVALVVYEGDKASIEGLAAQSKDWVIVPLSATELKNRGAQTFLIRLRMAATIGRFDLFGMSSPIKHDKYFYGRDAIVQELVQRALIRKEQSGLFGLRKTGKTSVLFAVQRRISEKGAIAEYVDCQSPGIYGSRWWAVLEELCRRMLEAAEKTGCPAPTEFSFDASGAANSFIRTVKWIQNKSTVGQIVLLLDEVEFITPAIANHLGQHWDSDHLPLWQTIRSASQETKGFLTFCVAGVNPSSVEQSHFDQIPNPIFQLAIPFYLDPLTRLSVREMVRAIAKYSGAALDEDCFDLLNAEYGGHPYLIRLACSEVLRSLGELPVDKKIKVSKSNFESAHDKIAVRIAQPIKDILLSLVWWYPEEYDLLCLLADGDTMFVQEFLAAEPEKASRFARYGLLEADNGSFAIKELRNFLVNSGLEYKKAISPFTRGDLPLEYLPEEPNIADLAALFERRTEVEYALRKLLITVLEYRFAFDEAKVASAISGALPKSNGDRAQLFVGRLPKDAVSELYLSDLKIVFIKNWDNFSAYFGSKSDRFEMNLDTINIARRYEAHTKPVSTKDFDDFQNSYSWMKTRLQKVPGLIPE</sequence>
<accession>A0A1C1YRH0</accession>
<reference evidence="1 2" key="1">
    <citation type="submission" date="2015-12" db="EMBL/GenBank/DDBJ databases">
        <authorList>
            <person name="Shamseldin A."/>
            <person name="Moawad H."/>
            <person name="Abd El-Rahim W.M."/>
            <person name="Sadowsky M.J."/>
        </authorList>
    </citation>
    <scope>NUCLEOTIDE SEQUENCE [LARGE SCALE GENOMIC DNA]</scope>
    <source>
        <strain evidence="1 2">JC234</strain>
    </source>
</reference>
<keyword evidence="2" id="KW-1185">Reference proteome</keyword>